<proteinExistence type="predicted"/>
<protein>
    <recommendedName>
        <fullName evidence="5">Histone chaperone domain-containing protein</fullName>
    </recommendedName>
</protein>
<feature type="domain" description="Histone chaperone" evidence="5">
    <location>
        <begin position="233"/>
        <end position="268"/>
    </location>
</feature>
<feature type="compositionally biased region" description="Basic residues" evidence="4">
    <location>
        <begin position="50"/>
        <end position="60"/>
    </location>
</feature>
<comment type="caution">
    <text evidence="6">The sequence shown here is derived from an EMBL/GenBank/DDBJ whole genome shotgun (WGS) entry which is preliminary data.</text>
</comment>
<dbReference type="Proteomes" id="UP001346149">
    <property type="component" value="Unassembled WGS sequence"/>
</dbReference>
<gene>
    <name evidence="6" type="ORF">SAY86_031330</name>
</gene>
<feature type="region of interest" description="Disordered" evidence="4">
    <location>
        <begin position="34"/>
        <end position="168"/>
    </location>
</feature>
<dbReference type="InterPro" id="IPR037647">
    <property type="entry name" value="HIRIP3"/>
</dbReference>
<evidence type="ECO:0000313" key="6">
    <source>
        <dbReference type="EMBL" id="KAK4790917.1"/>
    </source>
</evidence>
<evidence type="ECO:0000256" key="3">
    <source>
        <dbReference type="ARBA" id="ARBA00023242"/>
    </source>
</evidence>
<feature type="region of interest" description="Disordered" evidence="4">
    <location>
        <begin position="213"/>
        <end position="307"/>
    </location>
</feature>
<feature type="compositionally biased region" description="Acidic residues" evidence="4">
    <location>
        <begin position="269"/>
        <end position="307"/>
    </location>
</feature>
<evidence type="ECO:0000256" key="2">
    <source>
        <dbReference type="ARBA" id="ARBA00023186"/>
    </source>
</evidence>
<evidence type="ECO:0000256" key="1">
    <source>
        <dbReference type="ARBA" id="ARBA00004123"/>
    </source>
</evidence>
<dbReference type="EMBL" id="JAXQNO010000009">
    <property type="protein sequence ID" value="KAK4790917.1"/>
    <property type="molecule type" value="Genomic_DNA"/>
</dbReference>
<dbReference type="SMART" id="SM01082">
    <property type="entry name" value="CHZ"/>
    <property type="match status" value="1"/>
</dbReference>
<keyword evidence="2" id="KW-0143">Chaperone</keyword>
<feature type="compositionally biased region" description="Polar residues" evidence="4">
    <location>
        <begin position="246"/>
        <end position="259"/>
    </location>
</feature>
<feature type="compositionally biased region" description="Acidic residues" evidence="4">
    <location>
        <begin position="74"/>
        <end position="84"/>
    </location>
</feature>
<dbReference type="GO" id="GO:0005634">
    <property type="term" value="C:nucleus"/>
    <property type="evidence" value="ECO:0007669"/>
    <property type="project" value="UniProtKB-SubCell"/>
</dbReference>
<evidence type="ECO:0000313" key="7">
    <source>
        <dbReference type="Proteomes" id="UP001346149"/>
    </source>
</evidence>
<accession>A0AAN7LRR2</accession>
<feature type="compositionally biased region" description="Polar residues" evidence="4">
    <location>
        <begin position="140"/>
        <end position="152"/>
    </location>
</feature>
<dbReference type="PANTHER" id="PTHR15410:SF2">
    <property type="entry name" value="HIRA-INTERACTING PROTEIN 3"/>
    <property type="match status" value="1"/>
</dbReference>
<dbReference type="InterPro" id="IPR019098">
    <property type="entry name" value="Histone_chaperone_domain_CHZ"/>
</dbReference>
<name>A0AAN7LRR2_TRANT</name>
<dbReference type="AlphaFoldDB" id="A0AAN7LRR2"/>
<reference evidence="6 7" key="1">
    <citation type="journal article" date="2023" name="Hortic Res">
        <title>Pangenome of water caltrop reveals structural variations and asymmetric subgenome divergence after allopolyploidization.</title>
        <authorList>
            <person name="Zhang X."/>
            <person name="Chen Y."/>
            <person name="Wang L."/>
            <person name="Yuan Y."/>
            <person name="Fang M."/>
            <person name="Shi L."/>
            <person name="Lu R."/>
            <person name="Comes H.P."/>
            <person name="Ma Y."/>
            <person name="Chen Y."/>
            <person name="Huang G."/>
            <person name="Zhou Y."/>
            <person name="Zheng Z."/>
            <person name="Qiu Y."/>
        </authorList>
    </citation>
    <scope>NUCLEOTIDE SEQUENCE [LARGE SCALE GENOMIC DNA]</scope>
    <source>
        <strain evidence="6">F231</strain>
    </source>
</reference>
<organism evidence="6 7">
    <name type="scientific">Trapa natans</name>
    <name type="common">Water chestnut</name>
    <dbReference type="NCBI Taxonomy" id="22666"/>
    <lineage>
        <taxon>Eukaryota</taxon>
        <taxon>Viridiplantae</taxon>
        <taxon>Streptophyta</taxon>
        <taxon>Embryophyta</taxon>
        <taxon>Tracheophyta</taxon>
        <taxon>Spermatophyta</taxon>
        <taxon>Magnoliopsida</taxon>
        <taxon>eudicotyledons</taxon>
        <taxon>Gunneridae</taxon>
        <taxon>Pentapetalae</taxon>
        <taxon>rosids</taxon>
        <taxon>malvids</taxon>
        <taxon>Myrtales</taxon>
        <taxon>Lythraceae</taxon>
        <taxon>Trapa</taxon>
    </lineage>
</organism>
<evidence type="ECO:0000259" key="5">
    <source>
        <dbReference type="SMART" id="SM01082"/>
    </source>
</evidence>
<keyword evidence="3" id="KW-0539">Nucleus</keyword>
<comment type="subcellular location">
    <subcellularLocation>
        <location evidence="1">Nucleus</location>
    </subcellularLocation>
</comment>
<evidence type="ECO:0000256" key="4">
    <source>
        <dbReference type="SAM" id="MobiDB-lite"/>
    </source>
</evidence>
<dbReference type="PANTHER" id="PTHR15410">
    <property type="entry name" value="HIRA-INTERACTING PROTEIN 3"/>
    <property type="match status" value="1"/>
</dbReference>
<keyword evidence="7" id="KW-1185">Reference proteome</keyword>
<sequence>MAGACRLLEEDLEIEKCALDPFKAFITQQLEKLCKSSDTSKPASMFEKKMTKRVTHRKASKMVACSGSDSSSTGEEEEEDEDEDEVRHIKKTAGRSKAQKEVGLKKRKTSPSKVLNTSGRKRIKTDQAASDSNTDREDNGNASENDGSQSSVEKCKQKKEVSTPSYGKQVERLTSVIKSCGMSIPPSIYKKVKRVSEDKREFSLIKELEEILSREGLSSNPSEKEIKEVKRRKDRARELDGIDMSNIVSSSRGRTTSSYAPPPKLNIPDDSESEESEDSDDDGEDEDTDEEIDEGSVDSQSEDADEG</sequence>